<keyword evidence="3" id="KW-0808">Transferase</keyword>
<evidence type="ECO:0000256" key="3">
    <source>
        <dbReference type="ARBA" id="ARBA00022679"/>
    </source>
</evidence>
<evidence type="ECO:0000256" key="1">
    <source>
        <dbReference type="ARBA" id="ARBA00008857"/>
    </source>
</evidence>
<evidence type="ECO:0000256" key="2">
    <source>
        <dbReference type="ARBA" id="ARBA00016082"/>
    </source>
</evidence>
<feature type="domain" description="Tyr recombinase" evidence="8">
    <location>
        <begin position="157"/>
        <end position="335"/>
    </location>
</feature>
<keyword evidence="6" id="KW-0233">DNA recombination</keyword>
<dbReference type="GO" id="GO:0006310">
    <property type="term" value="P:DNA recombination"/>
    <property type="evidence" value="ECO:0007669"/>
    <property type="project" value="UniProtKB-KW"/>
</dbReference>
<dbReference type="Pfam" id="PF00589">
    <property type="entry name" value="Phage_integrase"/>
    <property type="match status" value="1"/>
</dbReference>
<protein>
    <recommendedName>
        <fullName evidence="2">Integrase</fullName>
    </recommendedName>
</protein>
<keyword evidence="7" id="KW-1160">Virus entry into host cell</keyword>
<dbReference type="EMBL" id="LR796402">
    <property type="protein sequence ID" value="CAB4141874.1"/>
    <property type="molecule type" value="Genomic_DNA"/>
</dbReference>
<evidence type="ECO:0000259" key="8">
    <source>
        <dbReference type="PROSITE" id="PS51898"/>
    </source>
</evidence>
<dbReference type="GO" id="GO:0016787">
    <property type="term" value="F:hydrolase activity"/>
    <property type="evidence" value="ECO:0007669"/>
    <property type="project" value="UniProtKB-KW"/>
</dbReference>
<organism evidence="9">
    <name type="scientific">uncultured Caudovirales phage</name>
    <dbReference type="NCBI Taxonomy" id="2100421"/>
    <lineage>
        <taxon>Viruses</taxon>
        <taxon>Duplodnaviria</taxon>
        <taxon>Heunggongvirae</taxon>
        <taxon>Uroviricota</taxon>
        <taxon>Caudoviricetes</taxon>
        <taxon>Peduoviridae</taxon>
        <taxon>Maltschvirus</taxon>
        <taxon>Maltschvirus maltsch</taxon>
    </lineage>
</organism>
<gene>
    <name evidence="9" type="ORF">UFOVP421_5</name>
</gene>
<dbReference type="GO" id="GO:0044826">
    <property type="term" value="P:viral genome integration into host DNA"/>
    <property type="evidence" value="ECO:0007669"/>
    <property type="project" value="UniProtKB-KW"/>
</dbReference>
<dbReference type="PANTHER" id="PTHR30349:SF41">
    <property type="entry name" value="INTEGRASE_RECOMBINASE PROTEIN MJ0367-RELATED"/>
    <property type="match status" value="1"/>
</dbReference>
<evidence type="ECO:0000256" key="7">
    <source>
        <dbReference type="ARBA" id="ARBA00023195"/>
    </source>
</evidence>
<evidence type="ECO:0000256" key="5">
    <source>
        <dbReference type="ARBA" id="ARBA00023125"/>
    </source>
</evidence>
<dbReference type="GO" id="GO:0003677">
    <property type="term" value="F:DNA binding"/>
    <property type="evidence" value="ECO:0007669"/>
    <property type="project" value="UniProtKB-KW"/>
</dbReference>
<proteinExistence type="inferred from homology"/>
<evidence type="ECO:0000256" key="4">
    <source>
        <dbReference type="ARBA" id="ARBA00022801"/>
    </source>
</evidence>
<dbReference type="InterPro" id="IPR011010">
    <property type="entry name" value="DNA_brk_join_enz"/>
</dbReference>
<dbReference type="InterPro" id="IPR050090">
    <property type="entry name" value="Tyrosine_recombinase_XerCD"/>
</dbReference>
<dbReference type="SUPFAM" id="SSF56349">
    <property type="entry name" value="DNA breaking-rejoining enzymes"/>
    <property type="match status" value="1"/>
</dbReference>
<name>A0A6J5M524_9CAUD</name>
<dbReference type="InterPro" id="IPR002104">
    <property type="entry name" value="Integrase_catalytic"/>
</dbReference>
<accession>A0A6J5M524</accession>
<evidence type="ECO:0000313" key="9">
    <source>
        <dbReference type="EMBL" id="CAB4141874.1"/>
    </source>
</evidence>
<sequence>MPLSLRKRGDVWHARGTVRVGRDSIAVKEFSTGCSSRPDAEAVAGAEEARIRSEHLEGPAGRAKRLTFAACALHYLRRPGGVQPYDKDRIGVMAEAFGDTALADLPRVWSAWVGSREWQPGTAARWRAVAQAAISHGCEAEGVPAAKLPGVRQPVEDRVVSLVPAEREALIRAYNPHAACPALLLAYAGLRTQEALRLDWREVDLNRARLWIGRTKTGRGRMVPMHRRVSLLLWGMWEAAGRPARGPVFLSSKGKPYEDTRGKGGNPLAQAHATACRIAGVRDFRPHDWRHDFATRFLAEGGDVRGLMQVMGWRQARMVERYVTHKDEHLADILRRVA</sequence>
<keyword evidence="5" id="KW-0238">DNA-binding</keyword>
<keyword evidence="7" id="KW-1179">Viral genome integration</keyword>
<keyword evidence="4" id="KW-0378">Hydrolase</keyword>
<dbReference type="InterPro" id="IPR013762">
    <property type="entry name" value="Integrase-like_cat_sf"/>
</dbReference>
<dbReference type="GO" id="GO:0016740">
    <property type="term" value="F:transferase activity"/>
    <property type="evidence" value="ECO:0007669"/>
    <property type="project" value="UniProtKB-KW"/>
</dbReference>
<comment type="similarity">
    <text evidence="1">Belongs to the 'phage' integrase family.</text>
</comment>
<reference evidence="9" key="1">
    <citation type="submission" date="2020-04" db="EMBL/GenBank/DDBJ databases">
        <authorList>
            <person name="Chiriac C."/>
            <person name="Salcher M."/>
            <person name="Ghai R."/>
            <person name="Kavagutti S V."/>
        </authorList>
    </citation>
    <scope>NUCLEOTIDE SEQUENCE</scope>
</reference>
<dbReference type="PROSITE" id="PS51898">
    <property type="entry name" value="TYR_RECOMBINASE"/>
    <property type="match status" value="1"/>
</dbReference>
<dbReference type="GO" id="GO:0015074">
    <property type="term" value="P:DNA integration"/>
    <property type="evidence" value="ECO:0007669"/>
    <property type="project" value="InterPro"/>
</dbReference>
<dbReference type="CDD" id="cd00796">
    <property type="entry name" value="INT_Rci_Hp1_C"/>
    <property type="match status" value="1"/>
</dbReference>
<dbReference type="Gene3D" id="1.10.443.10">
    <property type="entry name" value="Intergrase catalytic core"/>
    <property type="match status" value="1"/>
</dbReference>
<evidence type="ECO:0000256" key="6">
    <source>
        <dbReference type="ARBA" id="ARBA00023172"/>
    </source>
</evidence>
<dbReference type="PANTHER" id="PTHR30349">
    <property type="entry name" value="PHAGE INTEGRASE-RELATED"/>
    <property type="match status" value="1"/>
</dbReference>
<dbReference type="GO" id="GO:0075713">
    <property type="term" value="P:establishment of integrated proviral latency"/>
    <property type="evidence" value="ECO:0007669"/>
    <property type="project" value="UniProtKB-KW"/>
</dbReference>
<keyword evidence="7" id="KW-0229">DNA integration</keyword>